<dbReference type="InterPro" id="IPR036249">
    <property type="entry name" value="Thioredoxin-like_sf"/>
</dbReference>
<organism evidence="2 3">
    <name type="scientific">Chryseobacterium lathyri</name>
    <dbReference type="NCBI Taxonomy" id="395933"/>
    <lineage>
        <taxon>Bacteria</taxon>
        <taxon>Pseudomonadati</taxon>
        <taxon>Bacteroidota</taxon>
        <taxon>Flavobacteriia</taxon>
        <taxon>Flavobacteriales</taxon>
        <taxon>Weeksellaceae</taxon>
        <taxon>Chryseobacterium group</taxon>
        <taxon>Chryseobacterium</taxon>
    </lineage>
</organism>
<dbReference type="AlphaFoldDB" id="A0A511Y682"/>
<name>A0A511Y682_9FLAO</name>
<proteinExistence type="predicted"/>
<dbReference type="InterPro" id="IPR001853">
    <property type="entry name" value="DSBA-like_thioredoxin_dom"/>
</dbReference>
<feature type="domain" description="DSBA-like thioredoxin" evidence="1">
    <location>
        <begin position="1"/>
        <end position="37"/>
    </location>
</feature>
<dbReference type="Gene3D" id="3.40.30.10">
    <property type="entry name" value="Glutaredoxin"/>
    <property type="match status" value="1"/>
</dbReference>
<dbReference type="Pfam" id="PF01323">
    <property type="entry name" value="DSBA"/>
    <property type="match status" value="1"/>
</dbReference>
<dbReference type="EMBL" id="BJYI01000003">
    <property type="protein sequence ID" value="GEN70686.1"/>
    <property type="molecule type" value="Genomic_DNA"/>
</dbReference>
<dbReference type="SUPFAM" id="SSF52833">
    <property type="entry name" value="Thioredoxin-like"/>
    <property type="match status" value="1"/>
</dbReference>
<dbReference type="Proteomes" id="UP000321150">
    <property type="component" value="Unassembled WGS sequence"/>
</dbReference>
<evidence type="ECO:0000313" key="3">
    <source>
        <dbReference type="Proteomes" id="UP000321150"/>
    </source>
</evidence>
<dbReference type="GO" id="GO:0016491">
    <property type="term" value="F:oxidoreductase activity"/>
    <property type="evidence" value="ECO:0007669"/>
    <property type="project" value="InterPro"/>
</dbReference>
<protein>
    <recommendedName>
        <fullName evidence="1">DSBA-like thioredoxin domain-containing protein</fullName>
    </recommendedName>
</protein>
<evidence type="ECO:0000259" key="1">
    <source>
        <dbReference type="Pfam" id="PF01323"/>
    </source>
</evidence>
<evidence type="ECO:0000313" key="2">
    <source>
        <dbReference type="EMBL" id="GEN70686.1"/>
    </source>
</evidence>
<sequence>MCPFCYIGKHNFEQVLEKLPFKNEIEVEWKSFQLDLTLDAASTLYNIDNC</sequence>
<reference evidence="2 3" key="1">
    <citation type="submission" date="2019-07" db="EMBL/GenBank/DDBJ databases">
        <title>Whole genome shotgun sequence of Chryseobacterium lathyri NBRC 105250.</title>
        <authorList>
            <person name="Hosoyama A."/>
            <person name="Uohara A."/>
            <person name="Ohji S."/>
            <person name="Ichikawa N."/>
        </authorList>
    </citation>
    <scope>NUCLEOTIDE SEQUENCE [LARGE SCALE GENOMIC DNA]</scope>
    <source>
        <strain evidence="2 3">NBRC 105250</strain>
    </source>
</reference>
<comment type="caution">
    <text evidence="2">The sequence shown here is derived from an EMBL/GenBank/DDBJ whole genome shotgun (WGS) entry which is preliminary data.</text>
</comment>
<gene>
    <name evidence="2" type="ORF">CLA01_07580</name>
</gene>
<accession>A0A511Y682</accession>